<keyword evidence="2" id="KW-1185">Reference proteome</keyword>
<reference evidence="1 2" key="1">
    <citation type="submission" date="2024-06" db="EMBL/GenBank/DDBJ databases">
        <title>A chromosome-level genome assembly of beet webworm, Loxostege sticticalis.</title>
        <authorList>
            <person name="Zhang Y."/>
        </authorList>
    </citation>
    <scope>NUCLEOTIDE SEQUENCE [LARGE SCALE GENOMIC DNA]</scope>
    <source>
        <strain evidence="1">AQ026</strain>
        <tissue evidence="1">Whole body</tissue>
    </source>
</reference>
<dbReference type="Proteomes" id="UP001549920">
    <property type="component" value="Unassembled WGS sequence"/>
</dbReference>
<organism evidence="1 2">
    <name type="scientific">Loxostege sticticalis</name>
    <name type="common">Beet webworm moth</name>
    <dbReference type="NCBI Taxonomy" id="481309"/>
    <lineage>
        <taxon>Eukaryota</taxon>
        <taxon>Metazoa</taxon>
        <taxon>Ecdysozoa</taxon>
        <taxon>Arthropoda</taxon>
        <taxon>Hexapoda</taxon>
        <taxon>Insecta</taxon>
        <taxon>Pterygota</taxon>
        <taxon>Neoptera</taxon>
        <taxon>Endopterygota</taxon>
        <taxon>Lepidoptera</taxon>
        <taxon>Glossata</taxon>
        <taxon>Ditrysia</taxon>
        <taxon>Pyraloidea</taxon>
        <taxon>Crambidae</taxon>
        <taxon>Pyraustinae</taxon>
        <taxon>Loxostege</taxon>
    </lineage>
</organism>
<dbReference type="EMBL" id="JBEUOH010000014">
    <property type="protein sequence ID" value="KAL0879491.1"/>
    <property type="molecule type" value="Genomic_DNA"/>
</dbReference>
<gene>
    <name evidence="1" type="ORF">ABMA27_003237</name>
</gene>
<name>A0ABR3HSG5_LOXSC</name>
<evidence type="ECO:0000313" key="1">
    <source>
        <dbReference type="EMBL" id="KAL0879491.1"/>
    </source>
</evidence>
<evidence type="ECO:0008006" key="3">
    <source>
        <dbReference type="Google" id="ProtNLM"/>
    </source>
</evidence>
<evidence type="ECO:0000313" key="2">
    <source>
        <dbReference type="Proteomes" id="UP001549920"/>
    </source>
</evidence>
<comment type="caution">
    <text evidence="1">The sequence shown here is derived from an EMBL/GenBank/DDBJ whole genome shotgun (WGS) entry which is preliminary data.</text>
</comment>
<dbReference type="PANTHER" id="PTHR46238">
    <property type="entry name" value="REVERSE TRANSCRIPTASE DOMAIN-CONTAINING PROTEIN"/>
    <property type="match status" value="1"/>
</dbReference>
<accession>A0ABR3HSG5</accession>
<protein>
    <recommendedName>
        <fullName evidence="3">Endonuclease-reverse transcriptase</fullName>
    </recommendedName>
</protein>
<dbReference type="PANTHER" id="PTHR46238:SF8">
    <property type="entry name" value="ENDONUCLEASE_EXONUCLEASE_PHOSPHATASE DOMAIN-CONTAINING PROTEIN"/>
    <property type="match status" value="1"/>
</dbReference>
<proteinExistence type="predicted"/>
<sequence>MPIKLKGLIYKSVIRPVLAYGSETWAVTKRHVNSIHVAEMKMLRWMCGVTRLDKIRNEYVRGSLSVRDIADKLQENRLRWFGHVKRRPPEYIGNRTLNLNIPGRRKRGRPKLRWLSVVKNDMAGCELEEEDVQDRAKWKRKSRKADPVARRDRR</sequence>